<organism evidence="2 3">
    <name type="scientific">Pythium insidiosum</name>
    <name type="common">Pythiosis disease agent</name>
    <dbReference type="NCBI Taxonomy" id="114742"/>
    <lineage>
        <taxon>Eukaryota</taxon>
        <taxon>Sar</taxon>
        <taxon>Stramenopiles</taxon>
        <taxon>Oomycota</taxon>
        <taxon>Peronosporomycetes</taxon>
        <taxon>Pythiales</taxon>
        <taxon>Pythiaceae</taxon>
        <taxon>Pythium</taxon>
    </lineage>
</organism>
<feature type="region of interest" description="Disordered" evidence="1">
    <location>
        <begin position="259"/>
        <end position="304"/>
    </location>
</feature>
<evidence type="ECO:0000313" key="2">
    <source>
        <dbReference type="EMBL" id="KAJ0403555.1"/>
    </source>
</evidence>
<reference evidence="2" key="1">
    <citation type="submission" date="2021-12" db="EMBL/GenBank/DDBJ databases">
        <title>Prjna785345.</title>
        <authorList>
            <person name="Rujirawat T."/>
            <person name="Krajaejun T."/>
        </authorList>
    </citation>
    <scope>NUCLEOTIDE SEQUENCE</scope>
    <source>
        <strain evidence="2">Pi057C3</strain>
    </source>
</reference>
<comment type="caution">
    <text evidence="2">The sequence shown here is derived from an EMBL/GenBank/DDBJ whole genome shotgun (WGS) entry which is preliminary data.</text>
</comment>
<feature type="compositionally biased region" description="Acidic residues" evidence="1">
    <location>
        <begin position="269"/>
        <end position="281"/>
    </location>
</feature>
<accession>A0AAD5M420</accession>
<keyword evidence="3" id="KW-1185">Reference proteome</keyword>
<dbReference type="Proteomes" id="UP001209570">
    <property type="component" value="Unassembled WGS sequence"/>
</dbReference>
<dbReference type="EMBL" id="JAKCXM010000079">
    <property type="protein sequence ID" value="KAJ0403555.1"/>
    <property type="molecule type" value="Genomic_DNA"/>
</dbReference>
<dbReference type="AlphaFoldDB" id="A0AAD5M420"/>
<evidence type="ECO:0000256" key="1">
    <source>
        <dbReference type="SAM" id="MobiDB-lite"/>
    </source>
</evidence>
<sequence length="304" mass="34223">MDEDANERRRRQCRISQRRYRDKKGSAEYNLRLDVNSLRESVERLRNTRELLQAKLSLDRRVVDNSVLKAVEQYFAVFAHGLHDPDAGDHVRRCYELQVSFLCAFLAPDVQLGGQDRRGADAVLEQWRRYTRFHASLAVALDSASVFGSDTASPLVKARGRLSVRLTPATIEHLFPHVVGREDLARRLVGPEIQYALCTEFVFDERVQVVRYDFSVDVLAGLNGVLQDPFLTADVLQGARISTLGLLCPDDESVLLLEGTRGHEKQEVEEGEKEEEQEESGGAEGRAPPPPHPPSRLAVSYLMS</sequence>
<proteinExistence type="predicted"/>
<dbReference type="CDD" id="cd14686">
    <property type="entry name" value="bZIP"/>
    <property type="match status" value="1"/>
</dbReference>
<evidence type="ECO:0008006" key="4">
    <source>
        <dbReference type="Google" id="ProtNLM"/>
    </source>
</evidence>
<gene>
    <name evidence="2" type="ORF">P43SY_009003</name>
</gene>
<evidence type="ECO:0000313" key="3">
    <source>
        <dbReference type="Proteomes" id="UP001209570"/>
    </source>
</evidence>
<name>A0AAD5M420_PYTIN</name>
<protein>
    <recommendedName>
        <fullName evidence="4">BZIP domain-containing protein</fullName>
    </recommendedName>
</protein>